<keyword evidence="10" id="KW-0723">Serine/threonine-protein kinase</keyword>
<evidence type="ECO:0000256" key="3">
    <source>
        <dbReference type="ARBA" id="ARBA00022679"/>
    </source>
</evidence>
<dbReference type="GO" id="GO:0004674">
    <property type="term" value="F:protein serine/threonine kinase activity"/>
    <property type="evidence" value="ECO:0007669"/>
    <property type="project" value="UniProtKB-KW"/>
</dbReference>
<feature type="domain" description="Protein kinase" evidence="9">
    <location>
        <begin position="40"/>
        <end position="290"/>
    </location>
</feature>
<accession>A0A937RVZ0</accession>
<feature type="binding site" evidence="7">
    <location>
        <position position="68"/>
    </location>
    <ligand>
        <name>ATP</name>
        <dbReference type="ChEBI" id="CHEBI:30616"/>
    </ligand>
</feature>
<dbReference type="SUPFAM" id="SSF56112">
    <property type="entry name" value="Protein kinase-like (PK-like)"/>
    <property type="match status" value="1"/>
</dbReference>
<evidence type="ECO:0000259" key="9">
    <source>
        <dbReference type="PROSITE" id="PS50011"/>
    </source>
</evidence>
<dbReference type="InterPro" id="IPR017441">
    <property type="entry name" value="Protein_kinase_ATP_BS"/>
</dbReference>
<comment type="caution">
    <text evidence="10">The sequence shown here is derived from an EMBL/GenBank/DDBJ whole genome shotgun (WGS) entry which is preliminary data.</text>
</comment>
<comment type="similarity">
    <text evidence="1">Belongs to the protein kinase superfamily. NEK Ser/Thr protein kinase family. NIMA subfamily.</text>
</comment>
<dbReference type="PROSITE" id="PS50011">
    <property type="entry name" value="PROTEIN_KINASE_DOM"/>
    <property type="match status" value="1"/>
</dbReference>
<evidence type="ECO:0000256" key="5">
    <source>
        <dbReference type="ARBA" id="ARBA00022777"/>
    </source>
</evidence>
<name>A0A937RVZ0_9ACTN</name>
<dbReference type="AlphaFoldDB" id="A0A937RVZ0"/>
<keyword evidence="4 7" id="KW-0547">Nucleotide-binding</keyword>
<dbReference type="InterPro" id="IPR008271">
    <property type="entry name" value="Ser/Thr_kinase_AS"/>
</dbReference>
<evidence type="ECO:0000256" key="7">
    <source>
        <dbReference type="PROSITE-ProRule" id="PRU10141"/>
    </source>
</evidence>
<protein>
    <recommendedName>
        <fullName evidence="2">non-specific serine/threonine protein kinase</fullName>
        <ecNumber evidence="2">2.7.11.1</ecNumber>
    </recommendedName>
</protein>
<dbReference type="GO" id="GO:0005524">
    <property type="term" value="F:ATP binding"/>
    <property type="evidence" value="ECO:0007669"/>
    <property type="project" value="UniProtKB-UniRule"/>
</dbReference>
<feature type="compositionally biased region" description="Basic residues" evidence="8">
    <location>
        <begin position="1"/>
        <end position="20"/>
    </location>
</feature>
<keyword evidence="6 7" id="KW-0067">ATP-binding</keyword>
<dbReference type="Pfam" id="PF00069">
    <property type="entry name" value="Pkinase"/>
    <property type="match status" value="1"/>
</dbReference>
<evidence type="ECO:0000256" key="8">
    <source>
        <dbReference type="SAM" id="MobiDB-lite"/>
    </source>
</evidence>
<gene>
    <name evidence="10" type="ORF">I7412_38045</name>
</gene>
<proteinExistence type="inferred from homology"/>
<feature type="compositionally biased region" description="Low complexity" evidence="8">
    <location>
        <begin position="435"/>
        <end position="481"/>
    </location>
</feature>
<dbReference type="Proteomes" id="UP000604475">
    <property type="component" value="Unassembled WGS sequence"/>
</dbReference>
<evidence type="ECO:0000256" key="1">
    <source>
        <dbReference type="ARBA" id="ARBA00010886"/>
    </source>
</evidence>
<dbReference type="InterPro" id="IPR050660">
    <property type="entry name" value="NEK_Ser/Thr_kinase"/>
</dbReference>
<sequence>MARTCGHVRRTRSGRARRRREAGASVKALRHGDPASVGPFQLAARLGSGGMGVVYLGEDAAGRQAAVKVLRDEYADDPDFVRRFSREVAAAAAVDSPRVARLLDADPETEQPWLASEYIPGSDLRTVVARHGPLPAHRLRELAIDLASALVAIHQAAVVHRDLKPSNVMLAPDGAKVIDFGIAAGLPGTMTTTGVVLGSVGYIAPELLATASRPGPAADVFALGLTLAYAATARAPFGDGPPDSLLYRTVYAEPDLTALPRHLRTVIAATVRKQPDCRPSASRLLDELSAASPAGGPPTAPMAEPAKPPARRPAQAPPPRSRLAGSSAASPLLPSARFSIAGLDTGSDGPAASPPAEPATAHGAAEAGGRRRRRALVPVAGMLVALAAATSLQAASDPDTAVQPSSPPASRPSAGTTTPPDGESTVGQDGGSSGGAAPAHATGSAATSAPGAPAVTGQAVAAAPASDCAASGTDGAAASDDAACEPDEDGGGSRPVARDKGHGPPPWAGQRGGP</sequence>
<dbReference type="EC" id="2.7.11.1" evidence="2"/>
<keyword evidence="5 10" id="KW-0418">Kinase</keyword>
<dbReference type="InterPro" id="IPR000719">
    <property type="entry name" value="Prot_kinase_dom"/>
</dbReference>
<dbReference type="PROSITE" id="PS00108">
    <property type="entry name" value="PROTEIN_KINASE_ST"/>
    <property type="match status" value="1"/>
</dbReference>
<dbReference type="EMBL" id="JAEACQ010000353">
    <property type="protein sequence ID" value="MBL7632861.1"/>
    <property type="molecule type" value="Genomic_DNA"/>
</dbReference>
<evidence type="ECO:0000256" key="4">
    <source>
        <dbReference type="ARBA" id="ARBA00022741"/>
    </source>
</evidence>
<evidence type="ECO:0000313" key="11">
    <source>
        <dbReference type="Proteomes" id="UP000604475"/>
    </source>
</evidence>
<reference evidence="10" key="1">
    <citation type="submission" date="2020-12" db="EMBL/GenBank/DDBJ databases">
        <title>Genomic characterization of non-nitrogen-fixing Frankia strains.</title>
        <authorList>
            <person name="Carlos-Shanley C."/>
            <person name="Guerra T."/>
            <person name="Hahn D."/>
        </authorList>
    </citation>
    <scope>NUCLEOTIDE SEQUENCE</scope>
    <source>
        <strain evidence="10">CN6</strain>
    </source>
</reference>
<organism evidence="10 11">
    <name type="scientific">Frankia nepalensis</name>
    <dbReference type="NCBI Taxonomy" id="1836974"/>
    <lineage>
        <taxon>Bacteria</taxon>
        <taxon>Bacillati</taxon>
        <taxon>Actinomycetota</taxon>
        <taxon>Actinomycetes</taxon>
        <taxon>Frankiales</taxon>
        <taxon>Frankiaceae</taxon>
        <taxon>Frankia</taxon>
    </lineage>
</organism>
<dbReference type="Gene3D" id="3.30.200.20">
    <property type="entry name" value="Phosphorylase Kinase, domain 1"/>
    <property type="match status" value="1"/>
</dbReference>
<dbReference type="PANTHER" id="PTHR43671:SF13">
    <property type="entry name" value="SERINE_THREONINE-PROTEIN KINASE NEK2"/>
    <property type="match status" value="1"/>
</dbReference>
<dbReference type="Gene3D" id="1.10.510.10">
    <property type="entry name" value="Transferase(Phosphotransferase) domain 1"/>
    <property type="match status" value="1"/>
</dbReference>
<feature type="compositionally biased region" description="Low complexity" evidence="8">
    <location>
        <begin position="411"/>
        <end position="420"/>
    </location>
</feature>
<keyword evidence="3" id="KW-0808">Transferase</keyword>
<dbReference type="PANTHER" id="PTHR43671">
    <property type="entry name" value="SERINE/THREONINE-PROTEIN KINASE NEK"/>
    <property type="match status" value="1"/>
</dbReference>
<evidence type="ECO:0000313" key="10">
    <source>
        <dbReference type="EMBL" id="MBL7632861.1"/>
    </source>
</evidence>
<feature type="compositionally biased region" description="Low complexity" evidence="8">
    <location>
        <begin position="321"/>
        <end position="337"/>
    </location>
</feature>
<feature type="compositionally biased region" description="Low complexity" evidence="8">
    <location>
        <begin position="358"/>
        <end position="367"/>
    </location>
</feature>
<evidence type="ECO:0000256" key="2">
    <source>
        <dbReference type="ARBA" id="ARBA00012513"/>
    </source>
</evidence>
<dbReference type="CDD" id="cd14014">
    <property type="entry name" value="STKc_PknB_like"/>
    <property type="match status" value="1"/>
</dbReference>
<dbReference type="InterPro" id="IPR011009">
    <property type="entry name" value="Kinase-like_dom_sf"/>
</dbReference>
<feature type="region of interest" description="Disordered" evidence="8">
    <location>
        <begin position="1"/>
        <end position="29"/>
    </location>
</feature>
<evidence type="ECO:0000256" key="6">
    <source>
        <dbReference type="ARBA" id="ARBA00022840"/>
    </source>
</evidence>
<dbReference type="PROSITE" id="PS00107">
    <property type="entry name" value="PROTEIN_KINASE_ATP"/>
    <property type="match status" value="1"/>
</dbReference>
<feature type="region of interest" description="Disordered" evidence="8">
    <location>
        <begin position="393"/>
        <end position="514"/>
    </location>
</feature>
<dbReference type="SMART" id="SM00220">
    <property type="entry name" value="S_TKc"/>
    <property type="match status" value="1"/>
</dbReference>
<keyword evidence="11" id="KW-1185">Reference proteome</keyword>
<feature type="region of interest" description="Disordered" evidence="8">
    <location>
        <begin position="289"/>
        <end position="370"/>
    </location>
</feature>